<reference evidence="14 15" key="1">
    <citation type="submission" date="2018-07" db="EMBL/GenBank/DDBJ databases">
        <title>Genomic Encyclopedia of Type Strains, Phase IV (KMG-IV): sequencing the most valuable type-strain genomes for metagenomic binning, comparative biology and taxonomic classification.</title>
        <authorList>
            <person name="Goeker M."/>
        </authorList>
    </citation>
    <scope>NUCLEOTIDE SEQUENCE [LARGE SCALE GENOMIC DNA]</scope>
    <source>
        <strain evidence="14 15">DSM 4134</strain>
    </source>
</reference>
<dbReference type="InterPro" id="IPR016169">
    <property type="entry name" value="FAD-bd_PCMH_sub2"/>
</dbReference>
<dbReference type="InterPro" id="IPR002550">
    <property type="entry name" value="CNNM"/>
</dbReference>
<comment type="similarity">
    <text evidence="2">Belongs to the UPF0053 family.</text>
</comment>
<dbReference type="OrthoDB" id="9798188at2"/>
<evidence type="ECO:0000256" key="3">
    <source>
        <dbReference type="ARBA" id="ARBA00022475"/>
    </source>
</evidence>
<dbReference type="PANTHER" id="PTHR22777:SF32">
    <property type="entry name" value="UPF0053 INNER MEMBRANE PROTEIN YFJD"/>
    <property type="match status" value="1"/>
</dbReference>
<evidence type="ECO:0000259" key="13">
    <source>
        <dbReference type="PROSITE" id="PS51846"/>
    </source>
</evidence>
<evidence type="ECO:0000256" key="11">
    <source>
        <dbReference type="SAM" id="Phobius"/>
    </source>
</evidence>
<proteinExistence type="inferred from homology"/>
<evidence type="ECO:0000256" key="9">
    <source>
        <dbReference type="PROSITE-ProRule" id="PRU00703"/>
    </source>
</evidence>
<dbReference type="InterPro" id="IPR000644">
    <property type="entry name" value="CBS_dom"/>
</dbReference>
<dbReference type="Gene3D" id="3.10.580.10">
    <property type="entry name" value="CBS-domain"/>
    <property type="match status" value="1"/>
</dbReference>
<comment type="subcellular location">
    <subcellularLocation>
        <location evidence="1">Cell membrane</location>
        <topology evidence="1">Multi-pass membrane protein</topology>
    </subcellularLocation>
</comment>
<keyword evidence="6 10" id="KW-1133">Transmembrane helix</keyword>
<evidence type="ECO:0000256" key="5">
    <source>
        <dbReference type="ARBA" id="ARBA00022737"/>
    </source>
</evidence>
<evidence type="ECO:0000259" key="12">
    <source>
        <dbReference type="PROSITE" id="PS51371"/>
    </source>
</evidence>
<dbReference type="FunFam" id="3.10.580.10:FF:000002">
    <property type="entry name" value="Magnesium/cobalt efflux protein CorC"/>
    <property type="match status" value="1"/>
</dbReference>
<dbReference type="GO" id="GO:0050660">
    <property type="term" value="F:flavin adenine dinucleotide binding"/>
    <property type="evidence" value="ECO:0007669"/>
    <property type="project" value="InterPro"/>
</dbReference>
<dbReference type="RefSeq" id="WP_115868265.1">
    <property type="nucleotide sequence ID" value="NZ_QREG01000009.1"/>
</dbReference>
<sequence>METALDDPYPSIILLAISQLPITFYLVNGIGILILLFLSGLISGSEVAFFSLSHDQIQDAKTSPNKSDEFISRLVLDPKRLLATILILNNLVNIFIVTISTFATWKVVGSKDAGGAVIVILTVSITVLIIFFGEIVPKVYANHNSVSFARFAAPLLIAADRVLRPISWFLMALSNVIERRIEKKGYNLSVDEINHALEITAEKEATEEEKDMLKGIVNFSTLSVKQIMKSRIDITAIDVETDFHDLMDKVNKTGYSRIPIYNETVDKIEGILYIKDLLPHLDKSEQFKWQTLLRPGFFVPESKKIDDLFRDFQEKQVHMAIVVDEYGGTSGLITMEDVIEEIVGEINDEFDEDSDIAYNKLDPNTYVFEGKTSLNDFCKITSEDPALFDEVKRESESLGGLLLELNTKLPHAGEKIQFNHILFTVVAVDQRRIKRVRVFINPEKVGQAKEFED</sequence>
<dbReference type="Pfam" id="PF03471">
    <property type="entry name" value="CorC_HlyC"/>
    <property type="match status" value="1"/>
</dbReference>
<feature type="domain" description="CBS" evidence="12">
    <location>
        <begin position="228"/>
        <end position="287"/>
    </location>
</feature>
<dbReference type="CDD" id="cd04590">
    <property type="entry name" value="CBS_pair_CorC_HlyC_assoc"/>
    <property type="match status" value="1"/>
</dbReference>
<comment type="caution">
    <text evidence="14">The sequence shown here is derived from an EMBL/GenBank/DDBJ whole genome shotgun (WGS) entry which is preliminary data.</text>
</comment>
<evidence type="ECO:0000256" key="1">
    <source>
        <dbReference type="ARBA" id="ARBA00004651"/>
    </source>
</evidence>
<dbReference type="InterPro" id="IPR036318">
    <property type="entry name" value="FAD-bd_PCMH-like_sf"/>
</dbReference>
<organism evidence="14 15">
    <name type="scientific">Marinoscillum furvescens DSM 4134</name>
    <dbReference type="NCBI Taxonomy" id="1122208"/>
    <lineage>
        <taxon>Bacteria</taxon>
        <taxon>Pseudomonadati</taxon>
        <taxon>Bacteroidota</taxon>
        <taxon>Cytophagia</taxon>
        <taxon>Cytophagales</taxon>
        <taxon>Reichenbachiellaceae</taxon>
        <taxon>Marinoscillum</taxon>
    </lineage>
</organism>
<dbReference type="SMART" id="SM01091">
    <property type="entry name" value="CorC_HlyC"/>
    <property type="match status" value="1"/>
</dbReference>
<evidence type="ECO:0000256" key="4">
    <source>
        <dbReference type="ARBA" id="ARBA00022692"/>
    </source>
</evidence>
<evidence type="ECO:0000256" key="10">
    <source>
        <dbReference type="PROSITE-ProRule" id="PRU01193"/>
    </source>
</evidence>
<feature type="transmembrane region" description="Helical" evidence="11">
    <location>
        <begin position="12"/>
        <end position="38"/>
    </location>
</feature>
<evidence type="ECO:0000256" key="7">
    <source>
        <dbReference type="ARBA" id="ARBA00023122"/>
    </source>
</evidence>
<dbReference type="SUPFAM" id="SSF56176">
    <property type="entry name" value="FAD-binding/transporter-associated domain-like"/>
    <property type="match status" value="1"/>
</dbReference>
<keyword evidence="3" id="KW-1003">Cell membrane</keyword>
<dbReference type="Proteomes" id="UP000256779">
    <property type="component" value="Unassembled WGS sequence"/>
</dbReference>
<feature type="transmembrane region" description="Helical" evidence="11">
    <location>
        <begin position="81"/>
        <end position="103"/>
    </location>
</feature>
<dbReference type="GO" id="GO:0005886">
    <property type="term" value="C:plasma membrane"/>
    <property type="evidence" value="ECO:0007669"/>
    <property type="project" value="UniProtKB-SubCell"/>
</dbReference>
<gene>
    <name evidence="14" type="ORF">C7460_109155</name>
</gene>
<dbReference type="PROSITE" id="PS51371">
    <property type="entry name" value="CBS"/>
    <property type="match status" value="2"/>
</dbReference>
<dbReference type="SUPFAM" id="SSF54631">
    <property type="entry name" value="CBS-domain pair"/>
    <property type="match status" value="1"/>
</dbReference>
<evidence type="ECO:0000313" key="15">
    <source>
        <dbReference type="Proteomes" id="UP000256779"/>
    </source>
</evidence>
<dbReference type="EMBL" id="QREG01000009">
    <property type="protein sequence ID" value="RED98963.1"/>
    <property type="molecule type" value="Genomic_DNA"/>
</dbReference>
<feature type="domain" description="CNNM transmembrane" evidence="13">
    <location>
        <begin position="21"/>
        <end position="210"/>
    </location>
</feature>
<name>A0A3D9L5T3_MARFU</name>
<feature type="transmembrane region" description="Helical" evidence="11">
    <location>
        <begin position="115"/>
        <end position="136"/>
    </location>
</feature>
<keyword evidence="4 10" id="KW-0812">Transmembrane</keyword>
<keyword evidence="5" id="KW-0677">Repeat</keyword>
<keyword evidence="15" id="KW-1185">Reference proteome</keyword>
<dbReference type="InterPro" id="IPR046342">
    <property type="entry name" value="CBS_dom_sf"/>
</dbReference>
<keyword evidence="7 9" id="KW-0129">CBS domain</keyword>
<protein>
    <submittedName>
        <fullName evidence="14">Gliding motility-associated protein GldE</fullName>
    </submittedName>
</protein>
<evidence type="ECO:0000256" key="8">
    <source>
        <dbReference type="ARBA" id="ARBA00023136"/>
    </source>
</evidence>
<evidence type="ECO:0000256" key="6">
    <source>
        <dbReference type="ARBA" id="ARBA00022989"/>
    </source>
</evidence>
<dbReference type="Gene3D" id="3.30.465.10">
    <property type="match status" value="1"/>
</dbReference>
<evidence type="ECO:0000313" key="14">
    <source>
        <dbReference type="EMBL" id="RED98963.1"/>
    </source>
</evidence>
<dbReference type="InterPro" id="IPR044751">
    <property type="entry name" value="Ion_transp-like_CBS"/>
</dbReference>
<feature type="domain" description="CBS" evidence="12">
    <location>
        <begin position="292"/>
        <end position="349"/>
    </location>
</feature>
<dbReference type="PROSITE" id="PS51846">
    <property type="entry name" value="CNNM"/>
    <property type="match status" value="1"/>
</dbReference>
<accession>A0A3D9L5T3</accession>
<dbReference type="NCBIfam" id="TIGR03520">
    <property type="entry name" value="GldE"/>
    <property type="match status" value="1"/>
</dbReference>
<dbReference type="InterPro" id="IPR019862">
    <property type="entry name" value="Motility-assoc_prot_GldE"/>
</dbReference>
<dbReference type="InterPro" id="IPR005170">
    <property type="entry name" value="Transptr-assoc_dom"/>
</dbReference>
<dbReference type="PANTHER" id="PTHR22777">
    <property type="entry name" value="HEMOLYSIN-RELATED"/>
    <property type="match status" value="1"/>
</dbReference>
<keyword evidence="8 10" id="KW-0472">Membrane</keyword>
<evidence type="ECO:0000256" key="2">
    <source>
        <dbReference type="ARBA" id="ARBA00006337"/>
    </source>
</evidence>
<dbReference type="Pfam" id="PF00571">
    <property type="entry name" value="CBS"/>
    <property type="match status" value="2"/>
</dbReference>
<dbReference type="Pfam" id="PF01595">
    <property type="entry name" value="CNNM"/>
    <property type="match status" value="1"/>
</dbReference>
<dbReference type="AlphaFoldDB" id="A0A3D9L5T3"/>